<evidence type="ECO:0000313" key="1">
    <source>
        <dbReference type="EMBL" id="MBX73556.1"/>
    </source>
</evidence>
<organism evidence="1">
    <name type="scientific">Rhizophora mucronata</name>
    <name type="common">Asiatic mangrove</name>
    <dbReference type="NCBI Taxonomy" id="61149"/>
    <lineage>
        <taxon>Eukaryota</taxon>
        <taxon>Viridiplantae</taxon>
        <taxon>Streptophyta</taxon>
        <taxon>Embryophyta</taxon>
        <taxon>Tracheophyta</taxon>
        <taxon>Spermatophyta</taxon>
        <taxon>Magnoliopsida</taxon>
        <taxon>eudicotyledons</taxon>
        <taxon>Gunneridae</taxon>
        <taxon>Pentapetalae</taxon>
        <taxon>rosids</taxon>
        <taxon>fabids</taxon>
        <taxon>Malpighiales</taxon>
        <taxon>Rhizophoraceae</taxon>
        <taxon>Rhizophora</taxon>
    </lineage>
</organism>
<dbReference type="EMBL" id="GGEC01093072">
    <property type="protein sequence ID" value="MBX73556.1"/>
    <property type="molecule type" value="Transcribed_RNA"/>
</dbReference>
<accession>A0A2P2R2Q9</accession>
<dbReference type="AlphaFoldDB" id="A0A2P2R2Q9"/>
<sequence length="29" mass="3278">MQTPKASLQNQRQIISFCPKSSFLIPNCP</sequence>
<proteinExistence type="predicted"/>
<reference evidence="1" key="1">
    <citation type="submission" date="2018-02" db="EMBL/GenBank/DDBJ databases">
        <title>Rhizophora mucronata_Transcriptome.</title>
        <authorList>
            <person name="Meera S.P."/>
            <person name="Sreeshan A."/>
            <person name="Augustine A."/>
        </authorList>
    </citation>
    <scope>NUCLEOTIDE SEQUENCE</scope>
    <source>
        <tissue evidence="1">Leaf</tissue>
    </source>
</reference>
<protein>
    <submittedName>
        <fullName evidence="1">Uncharacterized protein</fullName>
    </submittedName>
</protein>
<name>A0A2P2R2Q9_RHIMU</name>